<keyword evidence="1" id="KW-0378">Hydrolase</keyword>
<dbReference type="RefSeq" id="WP_053833481.1">
    <property type="nucleotide sequence ID" value="NZ_CP011452.2"/>
</dbReference>
<dbReference type="KEGG" id="aay:WYH_01769"/>
<proteinExistence type="predicted"/>
<dbReference type="CDD" id="cd05483">
    <property type="entry name" value="retropepsin_like_bacteria"/>
    <property type="match status" value="1"/>
</dbReference>
<dbReference type="InterPro" id="IPR011969">
    <property type="entry name" value="Clan_AA_Asp_peptidase_C"/>
</dbReference>
<dbReference type="InterPro" id="IPR021109">
    <property type="entry name" value="Peptidase_aspartic_dom_sf"/>
</dbReference>
<dbReference type="Gene3D" id="2.40.70.10">
    <property type="entry name" value="Acid Proteases"/>
    <property type="match status" value="1"/>
</dbReference>
<dbReference type="GO" id="GO:0006508">
    <property type="term" value="P:proteolysis"/>
    <property type="evidence" value="ECO:0007669"/>
    <property type="project" value="UniProtKB-KW"/>
</dbReference>
<dbReference type="PATRIC" id="fig|1267766.3.peg.1788"/>
<dbReference type="PROSITE" id="PS50175">
    <property type="entry name" value="ASP_PROT_RETROV"/>
    <property type="match status" value="1"/>
</dbReference>
<dbReference type="EMBL" id="CP011452">
    <property type="protein sequence ID" value="AKH42805.1"/>
    <property type="molecule type" value="Genomic_DNA"/>
</dbReference>
<keyword evidence="1" id="KW-0645">Protease</keyword>
<sequence length="161" mass="16777">MIGTMADLSSIMTIGVTLSGGLALLSADFTPPPAQIPQPEVALASVQDNHARPIIAQAGEDGRKYLPARINGRPVRFLIDTAASQTMLSAADAATLGIVTSGNVSLRTVGGTVQAAQAKADSVMIDGVALEDVEIWIVPENGPSLLGMDVLDRLEGRYLRL</sequence>
<name>A0A0F7KVL3_9SPHN</name>
<dbReference type="SUPFAM" id="SSF50630">
    <property type="entry name" value="Acid proteases"/>
    <property type="match status" value="1"/>
</dbReference>
<dbReference type="Pfam" id="PF13975">
    <property type="entry name" value="gag-asp_proteas"/>
    <property type="match status" value="1"/>
</dbReference>
<protein>
    <submittedName>
        <fullName evidence="1">Retroviral aspartyl protease</fullName>
    </submittedName>
</protein>
<dbReference type="STRING" id="1267766.WYH_01769"/>
<reference evidence="1" key="1">
    <citation type="submission" date="2015-05" db="EMBL/GenBank/DDBJ databases">
        <title>The complete genome of Altererythrobacter atlanticus strain 26DY36.</title>
        <authorList>
            <person name="Wu Y.-H."/>
            <person name="Cheng H."/>
            <person name="Wu X.-W."/>
        </authorList>
    </citation>
    <scope>NUCLEOTIDE SEQUENCE [LARGE SCALE GENOMIC DNA]</scope>
    <source>
        <strain evidence="1">26DY36</strain>
    </source>
</reference>
<organism evidence="1 2">
    <name type="scientific">Croceibacterium atlanticum</name>
    <dbReference type="NCBI Taxonomy" id="1267766"/>
    <lineage>
        <taxon>Bacteria</taxon>
        <taxon>Pseudomonadati</taxon>
        <taxon>Pseudomonadota</taxon>
        <taxon>Alphaproteobacteria</taxon>
        <taxon>Sphingomonadales</taxon>
        <taxon>Erythrobacteraceae</taxon>
        <taxon>Croceibacterium</taxon>
    </lineage>
</organism>
<accession>A0A0F7KVL3</accession>
<dbReference type="NCBIfam" id="TIGR02281">
    <property type="entry name" value="clan_AA_DTGA"/>
    <property type="match status" value="1"/>
</dbReference>
<keyword evidence="2" id="KW-1185">Reference proteome</keyword>
<dbReference type="InterPro" id="IPR001995">
    <property type="entry name" value="Peptidase_A2_cat"/>
</dbReference>
<evidence type="ECO:0000313" key="2">
    <source>
        <dbReference type="Proteomes" id="UP000034392"/>
    </source>
</evidence>
<gene>
    <name evidence="1" type="ORF">WYH_01769</name>
</gene>
<dbReference type="InterPro" id="IPR034122">
    <property type="entry name" value="Retropepsin-like_bacterial"/>
</dbReference>
<dbReference type="Proteomes" id="UP000034392">
    <property type="component" value="Chromosome"/>
</dbReference>
<dbReference type="AlphaFoldDB" id="A0A0F7KVL3"/>
<evidence type="ECO:0000313" key="1">
    <source>
        <dbReference type="EMBL" id="AKH42805.1"/>
    </source>
</evidence>
<dbReference type="OrthoDB" id="7595324at2"/>
<dbReference type="GO" id="GO:0004190">
    <property type="term" value="F:aspartic-type endopeptidase activity"/>
    <property type="evidence" value="ECO:0007669"/>
    <property type="project" value="InterPro"/>
</dbReference>